<dbReference type="GO" id="GO:0016810">
    <property type="term" value="F:hydrolase activity, acting on carbon-nitrogen (but not peptide) bonds"/>
    <property type="evidence" value="ECO:0007669"/>
    <property type="project" value="InterPro"/>
</dbReference>
<name>A0A1M4E9L8_9ACTN</name>
<dbReference type="PANTHER" id="PTHR43794">
    <property type="entry name" value="AMINOHYDROLASE SSNA-RELATED"/>
    <property type="match status" value="1"/>
</dbReference>
<accession>A0A1M4E9L8</accession>
<dbReference type="SUPFAM" id="SSF51556">
    <property type="entry name" value="Metallo-dependent hydrolases"/>
    <property type="match status" value="1"/>
</dbReference>
<dbReference type="NCBIfam" id="NF006056">
    <property type="entry name" value="PRK08204.1"/>
    <property type="match status" value="1"/>
</dbReference>
<dbReference type="InterPro" id="IPR032466">
    <property type="entry name" value="Metal_Hydrolase"/>
</dbReference>
<dbReference type="AlphaFoldDB" id="A0A1M4E9L8"/>
<evidence type="ECO:0000259" key="1">
    <source>
        <dbReference type="Pfam" id="PF01979"/>
    </source>
</evidence>
<evidence type="ECO:0000313" key="2">
    <source>
        <dbReference type="EMBL" id="SBO95611.1"/>
    </source>
</evidence>
<sequence length="457" mass="48005">MNRVLVKGGTVLTMEPGDRPRLADVLIEDDVIAAVEPGIQADADVIDATGTIVLPGLVDTHRHVWQAGLRGLTGDSVLKDYFRSIRFQASAMYRPEDIRVGNLAGMLEAIDAGVTTVLDFCHAVSTAEHADAAIEGSLESGIRTQFALGFSDVPGQDASLASAEGRLALAAKLREGRLASDDALVTLGIALSDLPEVGIDRIRTELTGARRLGLRSTTNGLAILFHEPVDDLAVFDEAGLLGPDLVWVHLNYATAEQLRMVADSGGSVATCTEAEMAMGMGRPATERVLEAGGHCTFGCDVTTSVSGSLLQQARTAMQVGRLLAADEGMAAGRAPESVPPSCETMLRAATIWGAEALGQSARIGSLRAGKQADVILVRADAVNTAPVHDPYATVITQAHPGNIDTVIIAGEVRKRAGALTAGWGPVREALESSKEYVAATVEKNGGFFPDPPLYLPW</sequence>
<dbReference type="InterPro" id="IPR011059">
    <property type="entry name" value="Metal-dep_hydrolase_composite"/>
</dbReference>
<organism evidence="2">
    <name type="scientific">Nonomuraea gerenzanensis</name>
    <dbReference type="NCBI Taxonomy" id="93944"/>
    <lineage>
        <taxon>Bacteria</taxon>
        <taxon>Bacillati</taxon>
        <taxon>Actinomycetota</taxon>
        <taxon>Actinomycetes</taxon>
        <taxon>Streptosporangiales</taxon>
        <taxon>Streptosporangiaceae</taxon>
        <taxon>Nonomuraea</taxon>
    </lineage>
</organism>
<dbReference type="Gene3D" id="3.20.20.140">
    <property type="entry name" value="Metal-dependent hydrolases"/>
    <property type="match status" value="1"/>
</dbReference>
<gene>
    <name evidence="2" type="ORF">BN4615_P5127</name>
</gene>
<proteinExistence type="predicted"/>
<protein>
    <recommendedName>
        <fullName evidence="1">Amidohydrolase-related domain-containing protein</fullName>
    </recommendedName>
</protein>
<reference evidence="2" key="1">
    <citation type="submission" date="2016-04" db="EMBL/GenBank/DDBJ databases">
        <authorList>
            <person name="Evans L.H."/>
            <person name="Alamgir A."/>
            <person name="Owens N."/>
            <person name="Weber N.D."/>
            <person name="Virtaneva K."/>
            <person name="Barbian K."/>
            <person name="Babar A."/>
            <person name="Rosenke K."/>
        </authorList>
    </citation>
    <scope>NUCLEOTIDE SEQUENCE</scope>
    <source>
        <strain evidence="2">Nono1</strain>
    </source>
</reference>
<dbReference type="Pfam" id="PF01979">
    <property type="entry name" value="Amidohydro_1"/>
    <property type="match status" value="1"/>
</dbReference>
<dbReference type="SUPFAM" id="SSF51338">
    <property type="entry name" value="Composite domain of metallo-dependent hydrolases"/>
    <property type="match status" value="1"/>
</dbReference>
<dbReference type="PANTHER" id="PTHR43794:SF5">
    <property type="entry name" value="CHLOROHYDROLASE FAMILY PROTEIN"/>
    <property type="match status" value="1"/>
</dbReference>
<dbReference type="Gene3D" id="2.30.40.10">
    <property type="entry name" value="Urease, subunit C, domain 1"/>
    <property type="match status" value="1"/>
</dbReference>
<dbReference type="InterPro" id="IPR050287">
    <property type="entry name" value="MTA/SAH_deaminase"/>
</dbReference>
<dbReference type="EMBL" id="LT559118">
    <property type="protein sequence ID" value="SBO95611.1"/>
    <property type="molecule type" value="Genomic_DNA"/>
</dbReference>
<dbReference type="RefSeq" id="WP_225274977.1">
    <property type="nucleotide sequence ID" value="NZ_CP084058.1"/>
</dbReference>
<dbReference type="InterPro" id="IPR006680">
    <property type="entry name" value="Amidohydro-rel"/>
</dbReference>
<feature type="domain" description="Amidohydrolase-related" evidence="1">
    <location>
        <begin position="52"/>
        <end position="412"/>
    </location>
</feature>